<dbReference type="PANTHER" id="PTHR43166">
    <property type="entry name" value="AMINO ACID IMPORT ATP-BINDING PROTEIN"/>
    <property type="match status" value="1"/>
</dbReference>
<dbReference type="InterPro" id="IPR027417">
    <property type="entry name" value="P-loop_NTPase"/>
</dbReference>
<dbReference type="InterPro" id="IPR050086">
    <property type="entry name" value="MetN_ABC_transporter-like"/>
</dbReference>
<reference evidence="6 7" key="1">
    <citation type="submission" date="2015-06" db="EMBL/GenBank/DDBJ databases">
        <title>Improved classification and identification of acetic acid bacteria using matrix-assisted laser desorption/ionization time-of-flight mass spectrometry; Gluconobacter nephelii and Gluconobacter uchimurae are later heterotypic synonyms of Gluconobacter japonicus and Gluconobacter oxydans, respectively.</title>
        <authorList>
            <person name="Li L."/>
            <person name="Cleenwerck I."/>
            <person name="De Vuyst L."/>
            <person name="Vandamme P."/>
        </authorList>
    </citation>
    <scope>NUCLEOTIDE SEQUENCE [LARGE SCALE GENOMIC DNA]</scope>
    <source>
        <strain evidence="6 7">LMG 1764</strain>
    </source>
</reference>
<dbReference type="AlphaFoldDB" id="A0A149QZ29"/>
<feature type="domain" description="ABC transporter" evidence="5">
    <location>
        <begin position="6"/>
        <end position="250"/>
    </location>
</feature>
<comment type="similarity">
    <text evidence="1">Belongs to the ABC transporter superfamily.</text>
</comment>
<dbReference type="PROSITE" id="PS00211">
    <property type="entry name" value="ABC_TRANSPORTER_1"/>
    <property type="match status" value="1"/>
</dbReference>
<evidence type="ECO:0000256" key="2">
    <source>
        <dbReference type="ARBA" id="ARBA00022448"/>
    </source>
</evidence>
<dbReference type="GO" id="GO:0005524">
    <property type="term" value="F:ATP binding"/>
    <property type="evidence" value="ECO:0007669"/>
    <property type="project" value="UniProtKB-KW"/>
</dbReference>
<dbReference type="Gene3D" id="3.40.50.300">
    <property type="entry name" value="P-loop containing nucleotide triphosphate hydrolases"/>
    <property type="match status" value="1"/>
</dbReference>
<dbReference type="InterPro" id="IPR030679">
    <property type="entry name" value="ABC_ATPase_HisP-typ"/>
</dbReference>
<dbReference type="PATRIC" id="fig|442.7.peg.569"/>
<dbReference type="GO" id="GO:0015424">
    <property type="term" value="F:ABC-type amino acid transporter activity"/>
    <property type="evidence" value="ECO:0007669"/>
    <property type="project" value="InterPro"/>
</dbReference>
<dbReference type="GO" id="GO:0016887">
    <property type="term" value="F:ATP hydrolysis activity"/>
    <property type="evidence" value="ECO:0007669"/>
    <property type="project" value="InterPro"/>
</dbReference>
<dbReference type="RefSeq" id="WP_062494153.1">
    <property type="nucleotide sequence ID" value="NZ_LHZB01000096.1"/>
</dbReference>
<accession>A0A149QZ29</accession>
<comment type="caution">
    <text evidence="6">The sequence shown here is derived from an EMBL/GenBank/DDBJ whole genome shotgun (WGS) entry which is preliminary data.</text>
</comment>
<keyword evidence="4 6" id="KW-0067">ATP-binding</keyword>
<evidence type="ECO:0000313" key="7">
    <source>
        <dbReference type="Proteomes" id="UP000075573"/>
    </source>
</evidence>
<organism evidence="6 7">
    <name type="scientific">Gluconobacter potus</name>
    <dbReference type="NCBI Taxonomy" id="2724927"/>
    <lineage>
        <taxon>Bacteria</taxon>
        <taxon>Pseudomonadati</taxon>
        <taxon>Pseudomonadota</taxon>
        <taxon>Alphaproteobacteria</taxon>
        <taxon>Acetobacterales</taxon>
        <taxon>Acetobacteraceae</taxon>
        <taxon>Gluconobacter</taxon>
    </lineage>
</organism>
<keyword evidence="3" id="KW-0547">Nucleotide-binding</keyword>
<dbReference type="EMBL" id="LHZB01000096">
    <property type="protein sequence ID" value="KXV02397.1"/>
    <property type="molecule type" value="Genomic_DNA"/>
</dbReference>
<evidence type="ECO:0000259" key="5">
    <source>
        <dbReference type="PROSITE" id="PS50893"/>
    </source>
</evidence>
<gene>
    <name evidence="6" type="ORF">AD929_02845</name>
</gene>
<evidence type="ECO:0000256" key="3">
    <source>
        <dbReference type="ARBA" id="ARBA00022741"/>
    </source>
</evidence>
<dbReference type="Proteomes" id="UP000075573">
    <property type="component" value="Unassembled WGS sequence"/>
</dbReference>
<dbReference type="InterPro" id="IPR017871">
    <property type="entry name" value="ABC_transporter-like_CS"/>
</dbReference>
<dbReference type="CDD" id="cd03262">
    <property type="entry name" value="ABC_HisP_GlnQ"/>
    <property type="match status" value="1"/>
</dbReference>
<protein>
    <submittedName>
        <fullName evidence="6">Arginine ABC transporter ATP-binding protein</fullName>
    </submittedName>
</protein>
<evidence type="ECO:0000256" key="1">
    <source>
        <dbReference type="ARBA" id="ARBA00005417"/>
    </source>
</evidence>
<dbReference type="Pfam" id="PF00005">
    <property type="entry name" value="ABC_tran"/>
    <property type="match status" value="1"/>
</dbReference>
<dbReference type="InterPro" id="IPR003593">
    <property type="entry name" value="AAA+_ATPase"/>
</dbReference>
<dbReference type="PIRSF" id="PIRSF039085">
    <property type="entry name" value="ABC_ATPase_HisP"/>
    <property type="match status" value="1"/>
</dbReference>
<dbReference type="SUPFAM" id="SSF52540">
    <property type="entry name" value="P-loop containing nucleoside triphosphate hydrolases"/>
    <property type="match status" value="1"/>
</dbReference>
<sequence length="260" mass="28186">MTEPAIWIRNLHKSFGANPVLRGVSLDIPPGQVVCVLGGSGSGKTTLLRCIAQLETAEDGLIVMSGELLGHQERNGRLVPRNARDIARQRRLAGMVFQRFNLFPHMTALENVMEGPVRVQKRPATDVKHEAVELLRSVGLEHRADHYPAQLSGGQQQRVAIARALALKPAVMLFDEPTSALDPESVGDVLAVMKSVAASGVTMLVVTHELSFAREVADRILFMDGGVILEDAPTADFFGTPREDRTRAFLAAVLGQKPTA</sequence>
<keyword evidence="2" id="KW-0813">Transport</keyword>
<dbReference type="PANTHER" id="PTHR43166:SF4">
    <property type="entry name" value="PHOSPHONATES IMPORT ATP-BINDING PROTEIN PHNC"/>
    <property type="match status" value="1"/>
</dbReference>
<dbReference type="SMART" id="SM00382">
    <property type="entry name" value="AAA"/>
    <property type="match status" value="1"/>
</dbReference>
<dbReference type="PROSITE" id="PS50893">
    <property type="entry name" value="ABC_TRANSPORTER_2"/>
    <property type="match status" value="1"/>
</dbReference>
<evidence type="ECO:0000256" key="4">
    <source>
        <dbReference type="ARBA" id="ARBA00022840"/>
    </source>
</evidence>
<evidence type="ECO:0000313" key="6">
    <source>
        <dbReference type="EMBL" id="KXV02397.1"/>
    </source>
</evidence>
<name>A0A149QZ29_9PROT</name>
<dbReference type="InterPro" id="IPR003439">
    <property type="entry name" value="ABC_transporter-like_ATP-bd"/>
</dbReference>
<proteinExistence type="inferred from homology"/>